<dbReference type="Gene3D" id="1.10.10.60">
    <property type="entry name" value="Homeodomain-like"/>
    <property type="match status" value="2"/>
</dbReference>
<keyword evidence="6" id="KW-0238">DNA-binding</keyword>
<dbReference type="STRING" id="1324314.BVG16_02245"/>
<dbReference type="SMART" id="SM00448">
    <property type="entry name" value="REC"/>
    <property type="match status" value="1"/>
</dbReference>
<keyword evidence="5" id="KW-0805">Transcription regulation</keyword>
<evidence type="ECO:0000259" key="10">
    <source>
        <dbReference type="PROSITE" id="PS50110"/>
    </source>
</evidence>
<keyword evidence="3 8" id="KW-0597">Phosphoprotein</keyword>
<evidence type="ECO:0000256" key="6">
    <source>
        <dbReference type="ARBA" id="ARBA00023125"/>
    </source>
</evidence>
<dbReference type="InterPro" id="IPR020449">
    <property type="entry name" value="Tscrpt_reg_AraC-type_HTH"/>
</dbReference>
<evidence type="ECO:0000313" key="11">
    <source>
        <dbReference type="EMBL" id="OPA81173.1"/>
    </source>
</evidence>
<dbReference type="InterPro" id="IPR051552">
    <property type="entry name" value="HptR"/>
</dbReference>
<dbReference type="SMART" id="SM00342">
    <property type="entry name" value="HTH_ARAC"/>
    <property type="match status" value="1"/>
</dbReference>
<dbReference type="InterPro" id="IPR011006">
    <property type="entry name" value="CheY-like_superfamily"/>
</dbReference>
<evidence type="ECO:0008006" key="13">
    <source>
        <dbReference type="Google" id="ProtNLM"/>
    </source>
</evidence>
<comment type="caution">
    <text evidence="11">The sequence shown here is derived from an EMBL/GenBank/DDBJ whole genome shotgun (WGS) entry which is preliminary data.</text>
</comment>
<gene>
    <name evidence="11" type="ORF">BVG16_02245</name>
</gene>
<feature type="domain" description="HTH araC/xylS-type" evidence="9">
    <location>
        <begin position="154"/>
        <end position="255"/>
    </location>
</feature>
<dbReference type="Gene3D" id="3.40.50.2300">
    <property type="match status" value="1"/>
</dbReference>
<evidence type="ECO:0000256" key="7">
    <source>
        <dbReference type="ARBA" id="ARBA00023163"/>
    </source>
</evidence>
<dbReference type="RefSeq" id="WP_078496899.1">
    <property type="nucleotide sequence ID" value="NZ_MSZX01000001.1"/>
</dbReference>
<dbReference type="PROSITE" id="PS50110">
    <property type="entry name" value="RESPONSE_REGULATORY"/>
    <property type="match status" value="1"/>
</dbReference>
<organism evidence="11 12">
    <name type="scientific">Paenibacillus selenitireducens</name>
    <dbReference type="NCBI Taxonomy" id="1324314"/>
    <lineage>
        <taxon>Bacteria</taxon>
        <taxon>Bacillati</taxon>
        <taxon>Bacillota</taxon>
        <taxon>Bacilli</taxon>
        <taxon>Bacillales</taxon>
        <taxon>Paenibacillaceae</taxon>
        <taxon>Paenibacillus</taxon>
    </lineage>
</organism>
<dbReference type="InterPro" id="IPR018060">
    <property type="entry name" value="HTH_AraC"/>
</dbReference>
<keyword evidence="12" id="KW-1185">Reference proteome</keyword>
<dbReference type="CDD" id="cd17536">
    <property type="entry name" value="REC_YesN-like"/>
    <property type="match status" value="1"/>
</dbReference>
<dbReference type="OrthoDB" id="1699at2"/>
<evidence type="ECO:0000256" key="5">
    <source>
        <dbReference type="ARBA" id="ARBA00023015"/>
    </source>
</evidence>
<dbReference type="EMBL" id="MSZX01000001">
    <property type="protein sequence ID" value="OPA81173.1"/>
    <property type="molecule type" value="Genomic_DNA"/>
</dbReference>
<dbReference type="PRINTS" id="PR00032">
    <property type="entry name" value="HTHARAC"/>
</dbReference>
<dbReference type="SUPFAM" id="SSF46689">
    <property type="entry name" value="Homeodomain-like"/>
    <property type="match status" value="1"/>
</dbReference>
<accession>A0A1T2XNA3</accession>
<dbReference type="GO" id="GO:0005737">
    <property type="term" value="C:cytoplasm"/>
    <property type="evidence" value="ECO:0007669"/>
    <property type="project" value="UniProtKB-SubCell"/>
</dbReference>
<dbReference type="GO" id="GO:0000160">
    <property type="term" value="P:phosphorelay signal transduction system"/>
    <property type="evidence" value="ECO:0007669"/>
    <property type="project" value="UniProtKB-KW"/>
</dbReference>
<dbReference type="PANTHER" id="PTHR42713:SF3">
    <property type="entry name" value="TRANSCRIPTIONAL REGULATORY PROTEIN HPTR"/>
    <property type="match status" value="1"/>
</dbReference>
<feature type="domain" description="Response regulatory" evidence="10">
    <location>
        <begin position="3"/>
        <end position="120"/>
    </location>
</feature>
<dbReference type="GO" id="GO:0043565">
    <property type="term" value="F:sequence-specific DNA binding"/>
    <property type="evidence" value="ECO:0007669"/>
    <property type="project" value="InterPro"/>
</dbReference>
<keyword evidence="2" id="KW-0963">Cytoplasm</keyword>
<evidence type="ECO:0000256" key="4">
    <source>
        <dbReference type="ARBA" id="ARBA00023012"/>
    </source>
</evidence>
<dbReference type="PROSITE" id="PS01124">
    <property type="entry name" value="HTH_ARAC_FAMILY_2"/>
    <property type="match status" value="1"/>
</dbReference>
<dbReference type="InterPro" id="IPR009057">
    <property type="entry name" value="Homeodomain-like_sf"/>
</dbReference>
<proteinExistence type="predicted"/>
<dbReference type="AlphaFoldDB" id="A0A1T2XNA3"/>
<sequence length="263" mass="30351">MWQVLIMDDEKIIRNGLLKYIQESRLPFEPSGEARNAAEALTLIEQSTPDVILADINMPGLNGLDLIQLVTSRYPEMVVVIISGYDDFKYAQRALQLHAFDYLLKPVPKSDLNRMLVKLHDHLCSLHPDEDTKLKKEMTQESLPNSCDLSPIMMKITEYIHYHYNDPELAVPHVAELFHINSNYLSKRMKKEVGVSFLEYLTELRISKAKEILDDSMQNIKIGDLAIKVGYTNQYYFSRLFKNRVGVCPVDYKNSIRTNMHGQ</sequence>
<dbReference type="Pfam" id="PF12833">
    <property type="entry name" value="HTH_18"/>
    <property type="match status" value="1"/>
</dbReference>
<evidence type="ECO:0000256" key="8">
    <source>
        <dbReference type="PROSITE-ProRule" id="PRU00169"/>
    </source>
</evidence>
<evidence type="ECO:0000256" key="2">
    <source>
        <dbReference type="ARBA" id="ARBA00022490"/>
    </source>
</evidence>
<name>A0A1T2XNA3_9BACL</name>
<evidence type="ECO:0000259" key="9">
    <source>
        <dbReference type="PROSITE" id="PS01124"/>
    </source>
</evidence>
<dbReference type="InterPro" id="IPR001789">
    <property type="entry name" value="Sig_transdc_resp-reg_receiver"/>
</dbReference>
<protein>
    <recommendedName>
        <fullName evidence="13">DNA-binding response regulator</fullName>
    </recommendedName>
</protein>
<dbReference type="Pfam" id="PF00072">
    <property type="entry name" value="Response_reg"/>
    <property type="match status" value="1"/>
</dbReference>
<reference evidence="11 12" key="1">
    <citation type="submission" date="2017-01" db="EMBL/GenBank/DDBJ databases">
        <title>Genome analysis of Paenibacillus selenitrireducens ES3-24.</title>
        <authorList>
            <person name="Xu D."/>
            <person name="Yao R."/>
            <person name="Zheng S."/>
        </authorList>
    </citation>
    <scope>NUCLEOTIDE SEQUENCE [LARGE SCALE GENOMIC DNA]</scope>
    <source>
        <strain evidence="11 12">ES3-24</strain>
    </source>
</reference>
<dbReference type="GO" id="GO:0003700">
    <property type="term" value="F:DNA-binding transcription factor activity"/>
    <property type="evidence" value="ECO:0007669"/>
    <property type="project" value="InterPro"/>
</dbReference>
<keyword evidence="4" id="KW-0902">Two-component regulatory system</keyword>
<dbReference type="SUPFAM" id="SSF52172">
    <property type="entry name" value="CheY-like"/>
    <property type="match status" value="1"/>
</dbReference>
<comment type="subcellular location">
    <subcellularLocation>
        <location evidence="1">Cytoplasm</location>
    </subcellularLocation>
</comment>
<keyword evidence="7" id="KW-0804">Transcription</keyword>
<feature type="modified residue" description="4-aspartylphosphate" evidence="8">
    <location>
        <position position="55"/>
    </location>
</feature>
<dbReference type="Proteomes" id="UP000190188">
    <property type="component" value="Unassembled WGS sequence"/>
</dbReference>
<dbReference type="PANTHER" id="PTHR42713">
    <property type="entry name" value="HISTIDINE KINASE-RELATED"/>
    <property type="match status" value="1"/>
</dbReference>
<evidence type="ECO:0000313" key="12">
    <source>
        <dbReference type="Proteomes" id="UP000190188"/>
    </source>
</evidence>
<evidence type="ECO:0000256" key="3">
    <source>
        <dbReference type="ARBA" id="ARBA00022553"/>
    </source>
</evidence>
<evidence type="ECO:0000256" key="1">
    <source>
        <dbReference type="ARBA" id="ARBA00004496"/>
    </source>
</evidence>